<keyword evidence="2" id="KW-1185">Reference proteome</keyword>
<gene>
    <name evidence="1" type="ORF">K3G42_028281</name>
</gene>
<evidence type="ECO:0000313" key="1">
    <source>
        <dbReference type="EMBL" id="KAH8017317.1"/>
    </source>
</evidence>
<organism evidence="1 2">
    <name type="scientific">Sphaerodactylus townsendi</name>
    <dbReference type="NCBI Taxonomy" id="933632"/>
    <lineage>
        <taxon>Eukaryota</taxon>
        <taxon>Metazoa</taxon>
        <taxon>Chordata</taxon>
        <taxon>Craniata</taxon>
        <taxon>Vertebrata</taxon>
        <taxon>Euteleostomi</taxon>
        <taxon>Lepidosauria</taxon>
        <taxon>Squamata</taxon>
        <taxon>Bifurcata</taxon>
        <taxon>Gekkota</taxon>
        <taxon>Sphaerodactylidae</taxon>
        <taxon>Sphaerodactylus</taxon>
    </lineage>
</organism>
<reference evidence="1" key="1">
    <citation type="submission" date="2021-08" db="EMBL/GenBank/DDBJ databases">
        <title>The first chromosome-level gecko genome reveals the dynamic sex chromosomes of Neotropical dwarf geckos (Sphaerodactylidae: Sphaerodactylus).</title>
        <authorList>
            <person name="Pinto B.J."/>
            <person name="Keating S.E."/>
            <person name="Gamble T."/>
        </authorList>
    </citation>
    <scope>NUCLEOTIDE SEQUENCE</scope>
    <source>
        <strain evidence="1">TG3544</strain>
    </source>
</reference>
<dbReference type="Proteomes" id="UP000827872">
    <property type="component" value="Linkage Group LG01"/>
</dbReference>
<evidence type="ECO:0000313" key="2">
    <source>
        <dbReference type="Proteomes" id="UP000827872"/>
    </source>
</evidence>
<proteinExistence type="predicted"/>
<dbReference type="EMBL" id="CM037614">
    <property type="protein sequence ID" value="KAH8017317.1"/>
    <property type="molecule type" value="Genomic_DNA"/>
</dbReference>
<protein>
    <submittedName>
        <fullName evidence="1">Uncharacterized protein</fullName>
    </submittedName>
</protein>
<accession>A0ACB8GCL2</accession>
<name>A0ACB8GCL2_9SAUR</name>
<sequence length="138" mass="15635">MYKLGPLESTEDAVKTLPVMIAQWWISTATKAIKLPGTGQITLKSLAIQRKRRGIEGLLVEPYGGHSLIFRDSHTLSLIFRDSHTHYRRHCFFLAVSGLLPHTGRRNRIYKLLMGNGIEQISAILSFSGWWLIVSISF</sequence>
<comment type="caution">
    <text evidence="1">The sequence shown here is derived from an EMBL/GenBank/DDBJ whole genome shotgun (WGS) entry which is preliminary data.</text>
</comment>